<feature type="chain" id="PRO_5017468540" evidence="1">
    <location>
        <begin position="25"/>
        <end position="130"/>
    </location>
</feature>
<reference evidence="2 3" key="1">
    <citation type="submission" date="2018-09" db="EMBL/GenBank/DDBJ databases">
        <title>Paenibacillus SK2017-BO5.</title>
        <authorList>
            <person name="Piskunova J.V."/>
            <person name="Dubiley S.A."/>
            <person name="Severinov K.V."/>
        </authorList>
    </citation>
    <scope>NUCLEOTIDE SEQUENCE [LARGE SCALE GENOMIC DNA]</scope>
    <source>
        <strain evidence="2 3">BO5</strain>
    </source>
</reference>
<evidence type="ECO:0000256" key="1">
    <source>
        <dbReference type="SAM" id="SignalP"/>
    </source>
</evidence>
<dbReference type="EMBL" id="QYZD01000069">
    <property type="protein sequence ID" value="RJG15658.1"/>
    <property type="molecule type" value="Genomic_DNA"/>
</dbReference>
<evidence type="ECO:0000313" key="3">
    <source>
        <dbReference type="Proteomes" id="UP000266177"/>
    </source>
</evidence>
<dbReference type="RefSeq" id="WP_119796797.1">
    <property type="nucleotide sequence ID" value="NZ_QYZD01000069.1"/>
</dbReference>
<feature type="signal peptide" evidence="1">
    <location>
        <begin position="1"/>
        <end position="24"/>
    </location>
</feature>
<comment type="caution">
    <text evidence="2">The sequence shown here is derived from an EMBL/GenBank/DDBJ whole genome shotgun (WGS) entry which is preliminary data.</text>
</comment>
<protein>
    <submittedName>
        <fullName evidence="2">Uncharacterized protein</fullName>
    </submittedName>
</protein>
<organism evidence="2 3">
    <name type="scientific">Paenibacillus thiaminolyticus</name>
    <name type="common">Bacillus thiaminolyticus</name>
    <dbReference type="NCBI Taxonomy" id="49283"/>
    <lineage>
        <taxon>Bacteria</taxon>
        <taxon>Bacillati</taxon>
        <taxon>Bacillota</taxon>
        <taxon>Bacilli</taxon>
        <taxon>Bacillales</taxon>
        <taxon>Paenibacillaceae</taxon>
        <taxon>Paenibacillus</taxon>
    </lineage>
</organism>
<accession>A0A3A3GUV1</accession>
<evidence type="ECO:0000313" key="2">
    <source>
        <dbReference type="EMBL" id="RJG15658.1"/>
    </source>
</evidence>
<proteinExistence type="predicted"/>
<sequence>MKKWSVGFLSLCLFVLLPLSTAYGQEKDNMYNNDIVAHQMQVGDITISELEDGRIQAIPQASELLEEQKNRYLKYMGFTDKEISSLSDAVKIEIIQEGGKKVATVRTDEQHSYISPDGKEYIITEKTKTK</sequence>
<gene>
    <name evidence="2" type="ORF">DQX05_29515</name>
</gene>
<dbReference type="AlphaFoldDB" id="A0A3A3GUV1"/>
<dbReference type="Proteomes" id="UP000266177">
    <property type="component" value="Unassembled WGS sequence"/>
</dbReference>
<name>A0A3A3GUV1_PANTH</name>
<keyword evidence="1" id="KW-0732">Signal</keyword>